<dbReference type="SUPFAM" id="SSF51735">
    <property type="entry name" value="NAD(P)-binding Rossmann-fold domains"/>
    <property type="match status" value="1"/>
</dbReference>
<keyword evidence="2 4" id="KW-0862">Zinc</keyword>
<feature type="domain" description="Enoyl reductase (ER)" evidence="5">
    <location>
        <begin position="15"/>
        <end position="352"/>
    </location>
</feature>
<keyword evidence="3" id="KW-0560">Oxidoreductase</keyword>
<keyword evidence="7" id="KW-1185">Reference proteome</keyword>
<dbReference type="PROSITE" id="PS00059">
    <property type="entry name" value="ADH_ZINC"/>
    <property type="match status" value="1"/>
</dbReference>
<accession>A0A4V2G431</accession>
<gene>
    <name evidence="6" type="ORF">BDD14_0789</name>
</gene>
<dbReference type="SUPFAM" id="SSF50129">
    <property type="entry name" value="GroES-like"/>
    <property type="match status" value="1"/>
</dbReference>
<dbReference type="EMBL" id="SHKW01000001">
    <property type="protein sequence ID" value="RZU39406.1"/>
    <property type="molecule type" value="Genomic_DNA"/>
</dbReference>
<dbReference type="SMART" id="SM00829">
    <property type="entry name" value="PKS_ER"/>
    <property type="match status" value="1"/>
</dbReference>
<proteinExistence type="inferred from homology"/>
<dbReference type="InterPro" id="IPR050129">
    <property type="entry name" value="Zn_alcohol_dh"/>
</dbReference>
<dbReference type="Pfam" id="PF00107">
    <property type="entry name" value="ADH_zinc_N"/>
    <property type="match status" value="1"/>
</dbReference>
<dbReference type="InterPro" id="IPR013149">
    <property type="entry name" value="ADH-like_C"/>
</dbReference>
<dbReference type="GO" id="GO:0016616">
    <property type="term" value="F:oxidoreductase activity, acting on the CH-OH group of donors, NAD or NADP as acceptor"/>
    <property type="evidence" value="ECO:0007669"/>
    <property type="project" value="UniProtKB-ARBA"/>
</dbReference>
<dbReference type="InterPro" id="IPR011032">
    <property type="entry name" value="GroES-like_sf"/>
</dbReference>
<evidence type="ECO:0000256" key="2">
    <source>
        <dbReference type="ARBA" id="ARBA00022833"/>
    </source>
</evidence>
<dbReference type="PANTHER" id="PTHR43401:SF2">
    <property type="entry name" value="L-THREONINE 3-DEHYDROGENASE"/>
    <property type="match status" value="1"/>
</dbReference>
<dbReference type="CDD" id="cd08236">
    <property type="entry name" value="sugar_DH"/>
    <property type="match status" value="1"/>
</dbReference>
<dbReference type="InterPro" id="IPR020843">
    <property type="entry name" value="ER"/>
</dbReference>
<protein>
    <submittedName>
        <fullName evidence="6">L-iditol 2-dehydrogenase</fullName>
    </submittedName>
</protein>
<dbReference type="InterPro" id="IPR036291">
    <property type="entry name" value="NAD(P)-bd_dom_sf"/>
</dbReference>
<dbReference type="PANTHER" id="PTHR43401">
    <property type="entry name" value="L-THREONINE 3-DEHYDROGENASE"/>
    <property type="match status" value="1"/>
</dbReference>
<reference evidence="6 7" key="1">
    <citation type="submission" date="2019-02" db="EMBL/GenBank/DDBJ databases">
        <title>Genomic Encyclopedia of Archaeal and Bacterial Type Strains, Phase II (KMG-II): from individual species to whole genera.</title>
        <authorList>
            <person name="Goeker M."/>
        </authorList>
    </citation>
    <scope>NUCLEOTIDE SEQUENCE [LARGE SCALE GENOMIC DNA]</scope>
    <source>
        <strain evidence="6 7">DSM 18101</strain>
    </source>
</reference>
<dbReference type="InterPro" id="IPR013154">
    <property type="entry name" value="ADH-like_N"/>
</dbReference>
<dbReference type="Gene3D" id="3.40.50.720">
    <property type="entry name" value="NAD(P)-binding Rossmann-like Domain"/>
    <property type="match status" value="1"/>
</dbReference>
<comment type="similarity">
    <text evidence="4">Belongs to the zinc-containing alcohol dehydrogenase family.</text>
</comment>
<name>A0A4V2G431_9BACT</name>
<dbReference type="AlphaFoldDB" id="A0A4V2G431"/>
<dbReference type="InterPro" id="IPR002328">
    <property type="entry name" value="ADH_Zn_CS"/>
</dbReference>
<dbReference type="Proteomes" id="UP000292958">
    <property type="component" value="Unassembled WGS sequence"/>
</dbReference>
<evidence type="ECO:0000313" key="7">
    <source>
        <dbReference type="Proteomes" id="UP000292958"/>
    </source>
</evidence>
<dbReference type="Pfam" id="PF08240">
    <property type="entry name" value="ADH_N"/>
    <property type="match status" value="1"/>
</dbReference>
<evidence type="ECO:0000313" key="6">
    <source>
        <dbReference type="EMBL" id="RZU39406.1"/>
    </source>
</evidence>
<evidence type="ECO:0000256" key="1">
    <source>
        <dbReference type="ARBA" id="ARBA00022723"/>
    </source>
</evidence>
<comment type="caution">
    <text evidence="6">The sequence shown here is derived from an EMBL/GenBank/DDBJ whole genome shotgun (WGS) entry which is preliminary data.</text>
</comment>
<evidence type="ECO:0000256" key="4">
    <source>
        <dbReference type="RuleBase" id="RU361277"/>
    </source>
</evidence>
<organism evidence="6 7">
    <name type="scientific">Edaphobacter modestus</name>
    <dbReference type="NCBI Taxonomy" id="388466"/>
    <lineage>
        <taxon>Bacteria</taxon>
        <taxon>Pseudomonadati</taxon>
        <taxon>Acidobacteriota</taxon>
        <taxon>Terriglobia</taxon>
        <taxon>Terriglobales</taxon>
        <taxon>Acidobacteriaceae</taxon>
        <taxon>Edaphobacter</taxon>
    </lineage>
</organism>
<sequence length="360" mass="38244">MHSCKVIAMKALLLSEYRELELVEAPLPELAPDEILLQVEACGICGSDVHGYDGSSGRRIPPLIMGHEAAGVIAKVGSGVTDWGVGERVTFDSTLYCGSCPYCRRGEINLCDNRQVFGVSCKDYRRNGAFAEYLAIPARVLHRLPSELSFTEAAMIEAVSVALHAVSISKFRRGETALVLGAGMIGTLIVQALRVEGASHIFVVDPDKSRVDAAGKVGAHTPIHLGTDDTNSDVSGIVFQHYAQGVDHVFEAVGFGATVKTAINAVRKGGTVTLVGNIDPNVELPLQAVVTRQIRLQGSAASAGEYPRAIELLASKQIDVSSLISAVEPLSNGAAAFERLYRKEANLIKVILTPNVGNGD</sequence>
<comment type="cofactor">
    <cofactor evidence="4">
        <name>Zn(2+)</name>
        <dbReference type="ChEBI" id="CHEBI:29105"/>
    </cofactor>
</comment>
<evidence type="ECO:0000256" key="3">
    <source>
        <dbReference type="ARBA" id="ARBA00023002"/>
    </source>
</evidence>
<evidence type="ECO:0000259" key="5">
    <source>
        <dbReference type="SMART" id="SM00829"/>
    </source>
</evidence>
<dbReference type="Gene3D" id="3.90.180.10">
    <property type="entry name" value="Medium-chain alcohol dehydrogenases, catalytic domain"/>
    <property type="match status" value="1"/>
</dbReference>
<keyword evidence="1 4" id="KW-0479">Metal-binding</keyword>
<dbReference type="GO" id="GO:0008270">
    <property type="term" value="F:zinc ion binding"/>
    <property type="evidence" value="ECO:0007669"/>
    <property type="project" value="InterPro"/>
</dbReference>